<evidence type="ECO:0000256" key="18">
    <source>
        <dbReference type="ARBA" id="ARBA00023136"/>
    </source>
</evidence>
<dbReference type="GO" id="GO:0045296">
    <property type="term" value="F:cadherin binding"/>
    <property type="evidence" value="ECO:0007669"/>
    <property type="project" value="TreeGrafter"/>
</dbReference>
<sequence>METAGCAVVWLLMVAFQASALLTTERPPCAPGFKSDLLMFRVSRKQLKPGTVLGQVGFTDCTDRTRFLFSSDDSQFKVQTDGTLMVKRAVTLHEGHRDFSVHVWDSQGLNITVDVRLLYQRHIPENAYHNIEHPHGDHSIQQMESPAEVPVLYFPKTKGLKRMKREWIVPDINFLENNRGPFPQEITKIRSSEAKFKRVFYSITSHGADQPPDGLFIMDKYTGALFVTQPLDREKQARYVFQAHAVADGSDNVEEPMEIIVNVLDQNDNKPEFTQVVYVGQVPEASPKGFEICTVNATDKDDPNTDGGVVRYRIMSQDPQLPTDPLFAINAVTGVIYISNTGLDREKWPQYTLGIQAADTNGDGLRAEAQVIITVTDSNDNAPVYTQPWYDAEVEENQEGVLVAKMVVTDGDEPHTPAWNAKFRIVGGDPGGLFSVTTGSNKQEGIITTAKSLDFEASSKHTLLVAVENEVPFAVLLPTATATVVINVKDVNEPPVFNPKTKTVTKPEDLVPNSEVTQFTAIDPDTARSQTVQYKILSDPAGWLNISEDKGVITVKSSMDRESNFVRENSYTALIGAYDNDESPATGTGTLIIQLQDVNDNAPFIEERAIKICNKEPVEQLLTVIDKDEPGFGAPYAVSLLGTSKPIWTAKMNSTKTGIILNLATELPSGDYVVSLKVSDNQGLDQTSTLQAKVCDCTGKDVICQAPVVAAISGILGGILLLLMLVLLLLMFARRRKAEKSEPLLQEDDIRDNIYKYDEEGGGEDDQNFNLGVLHRGLDNRPEVFRNDVVPNFMPAPQYRPRPANPDDIGTFIDDNLKAADNDPTAPPYDSLLVFDYEGGGSDAGSLSSLNSSNSGDQDYNSLNEWGPRFKKLADMYGGGEDDML</sequence>
<keyword evidence="6" id="KW-1003">Cell membrane</keyword>
<dbReference type="InterPro" id="IPR015919">
    <property type="entry name" value="Cadherin-like_sf"/>
</dbReference>
<evidence type="ECO:0000256" key="7">
    <source>
        <dbReference type="ARBA" id="ARBA00022490"/>
    </source>
</evidence>
<evidence type="ECO:0000256" key="16">
    <source>
        <dbReference type="ARBA" id="ARBA00022989"/>
    </source>
</evidence>
<dbReference type="GO" id="GO:0016342">
    <property type="term" value="C:catenin complex"/>
    <property type="evidence" value="ECO:0007669"/>
    <property type="project" value="TreeGrafter"/>
</dbReference>
<evidence type="ECO:0000256" key="22">
    <source>
        <dbReference type="RuleBase" id="RU003318"/>
    </source>
</evidence>
<evidence type="ECO:0000259" key="26">
    <source>
        <dbReference type="PROSITE" id="PS50268"/>
    </source>
</evidence>
<dbReference type="FunFam" id="2.60.40.60:FF:000191">
    <property type="entry name" value="Cadherin 1"/>
    <property type="match status" value="1"/>
</dbReference>
<dbReference type="GO" id="GO:0001764">
    <property type="term" value="P:neuron migration"/>
    <property type="evidence" value="ECO:0007669"/>
    <property type="project" value="UniProtKB-ARBA"/>
</dbReference>
<keyword evidence="10 25" id="KW-0732">Signal</keyword>
<dbReference type="AlphaFoldDB" id="A0A6P7KSE5"/>
<evidence type="ECO:0000256" key="14">
    <source>
        <dbReference type="ARBA" id="ARBA00022889"/>
    </source>
</evidence>
<dbReference type="GO" id="GO:0060027">
    <property type="term" value="P:convergent extension involved in gastrulation"/>
    <property type="evidence" value="ECO:0007669"/>
    <property type="project" value="UniProtKB-ARBA"/>
</dbReference>
<dbReference type="FunFam" id="2.60.40.60:FF:000095">
    <property type="entry name" value="Cadherin 13"/>
    <property type="match status" value="1"/>
</dbReference>
<evidence type="ECO:0000256" key="6">
    <source>
        <dbReference type="ARBA" id="ARBA00022475"/>
    </source>
</evidence>
<dbReference type="InterPro" id="IPR002126">
    <property type="entry name" value="Cadherin-like_dom"/>
</dbReference>
<dbReference type="PRINTS" id="PR00205">
    <property type="entry name" value="CADHERIN"/>
</dbReference>
<dbReference type="GO" id="GO:0007043">
    <property type="term" value="P:cell-cell junction assembly"/>
    <property type="evidence" value="ECO:0007669"/>
    <property type="project" value="TreeGrafter"/>
</dbReference>
<dbReference type="Proteomes" id="UP000515150">
    <property type="component" value="Chromosome 15"/>
</dbReference>
<evidence type="ECO:0000256" key="9">
    <source>
        <dbReference type="ARBA" id="ARBA00022723"/>
    </source>
</evidence>
<dbReference type="InterPro" id="IPR000233">
    <property type="entry name" value="Cadherin_Y-type_LIR"/>
</dbReference>
<dbReference type="GO" id="GO:0007398">
    <property type="term" value="P:ectoderm development"/>
    <property type="evidence" value="ECO:0007669"/>
    <property type="project" value="UniProtKB-ARBA"/>
</dbReference>
<dbReference type="InParanoid" id="A0A6P7KSE5"/>
<dbReference type="GO" id="GO:0005794">
    <property type="term" value="C:Golgi apparatus"/>
    <property type="evidence" value="ECO:0007669"/>
    <property type="project" value="UniProtKB-SubCell"/>
</dbReference>
<evidence type="ECO:0000256" key="5">
    <source>
        <dbReference type="ARBA" id="ARBA00004601"/>
    </source>
</evidence>
<feature type="transmembrane region" description="Helical" evidence="24">
    <location>
        <begin position="708"/>
        <end position="732"/>
    </location>
</feature>
<keyword evidence="15" id="KW-0965">Cell junction</keyword>
<keyword evidence="19" id="KW-0325">Glycoprotein</keyword>
<dbReference type="Pfam" id="PF08758">
    <property type="entry name" value="Cadherin_pro"/>
    <property type="match status" value="1"/>
</dbReference>
<proteinExistence type="predicted"/>
<dbReference type="InterPro" id="IPR027397">
    <property type="entry name" value="Catenin-bd_sf"/>
</dbReference>
<dbReference type="GO" id="GO:0034332">
    <property type="term" value="P:adherens junction organization"/>
    <property type="evidence" value="ECO:0007669"/>
    <property type="project" value="UniProtKB-ARBA"/>
</dbReference>
<dbReference type="GO" id="GO:0000902">
    <property type="term" value="P:cell morphogenesis"/>
    <property type="evidence" value="ECO:0007669"/>
    <property type="project" value="TreeGrafter"/>
</dbReference>
<gene>
    <name evidence="28" type="primary">LOC114842098</name>
</gene>
<organism evidence="27 28">
    <name type="scientific">Betta splendens</name>
    <name type="common">Siamese fighting fish</name>
    <dbReference type="NCBI Taxonomy" id="158456"/>
    <lineage>
        <taxon>Eukaryota</taxon>
        <taxon>Metazoa</taxon>
        <taxon>Chordata</taxon>
        <taxon>Craniata</taxon>
        <taxon>Vertebrata</taxon>
        <taxon>Euteleostomi</taxon>
        <taxon>Actinopterygii</taxon>
        <taxon>Neopterygii</taxon>
        <taxon>Teleostei</taxon>
        <taxon>Neoteleostei</taxon>
        <taxon>Acanthomorphata</taxon>
        <taxon>Anabantaria</taxon>
        <taxon>Anabantiformes</taxon>
        <taxon>Anabantoidei</taxon>
        <taxon>Osphronemidae</taxon>
        <taxon>Betta</taxon>
    </lineage>
</organism>
<feature type="signal peptide" evidence="25">
    <location>
        <begin position="1"/>
        <end position="20"/>
    </location>
</feature>
<dbReference type="GO" id="GO:0008013">
    <property type="term" value="F:beta-catenin binding"/>
    <property type="evidence" value="ECO:0007669"/>
    <property type="project" value="TreeGrafter"/>
</dbReference>
<dbReference type="Pfam" id="PF01049">
    <property type="entry name" value="CADH_Y-type_LIR"/>
    <property type="match status" value="1"/>
</dbReference>
<dbReference type="GO" id="GO:0007498">
    <property type="term" value="P:mesoderm development"/>
    <property type="evidence" value="ECO:0007669"/>
    <property type="project" value="UniProtKB-ARBA"/>
</dbReference>
<accession>A0A6P7KSE5</accession>
<keyword evidence="11" id="KW-0677">Repeat</keyword>
<evidence type="ECO:0000256" key="19">
    <source>
        <dbReference type="ARBA" id="ARBA00023180"/>
    </source>
</evidence>
<keyword evidence="14 22" id="KW-0130">Cell adhesion</keyword>
<dbReference type="Gene3D" id="2.60.40.60">
    <property type="entry name" value="Cadherins"/>
    <property type="match status" value="6"/>
</dbReference>
<dbReference type="GO" id="GO:0042074">
    <property type="term" value="P:cell migration involved in gastrulation"/>
    <property type="evidence" value="ECO:0007669"/>
    <property type="project" value="UniProtKB-ARBA"/>
</dbReference>
<dbReference type="PANTHER" id="PTHR24027">
    <property type="entry name" value="CADHERIN-23"/>
    <property type="match status" value="1"/>
</dbReference>
<feature type="domain" description="Cadherin" evidence="26">
    <location>
        <begin position="498"/>
        <end position="605"/>
    </location>
</feature>
<dbReference type="SMART" id="SM00112">
    <property type="entry name" value="CA"/>
    <property type="match status" value="4"/>
</dbReference>
<dbReference type="InterPro" id="IPR039808">
    <property type="entry name" value="Cadherin"/>
</dbReference>
<comment type="subcellular location">
    <subcellularLocation>
        <location evidence="4">Cell junction</location>
        <location evidence="4">Adherens junction</location>
    </subcellularLocation>
    <subcellularLocation>
        <location evidence="2 22">Cell membrane</location>
        <topology evidence="2 22">Single-pass type I membrane protein</topology>
    </subcellularLocation>
    <subcellularLocation>
        <location evidence="3">Cytoplasm</location>
    </subcellularLocation>
    <subcellularLocation>
        <location evidence="1">Endosome</location>
    </subcellularLocation>
    <subcellularLocation>
        <location evidence="5">Golgi apparatus</location>
        <location evidence="5">trans-Golgi network</location>
    </subcellularLocation>
</comment>
<evidence type="ECO:0000256" key="25">
    <source>
        <dbReference type="SAM" id="SignalP"/>
    </source>
</evidence>
<keyword evidence="13 21" id="KW-0106">Calcium</keyword>
<feature type="domain" description="Cadherin" evidence="26">
    <location>
        <begin position="395"/>
        <end position="497"/>
    </location>
</feature>
<dbReference type="GO" id="GO:0005912">
    <property type="term" value="C:adherens junction"/>
    <property type="evidence" value="ECO:0007669"/>
    <property type="project" value="UniProtKB-SubCell"/>
</dbReference>
<dbReference type="GO" id="GO:0030010">
    <property type="term" value="P:establishment of cell polarity"/>
    <property type="evidence" value="ECO:0007669"/>
    <property type="project" value="UniProtKB-ARBA"/>
</dbReference>
<keyword evidence="8 22" id="KW-0812">Transmembrane</keyword>
<keyword evidence="27" id="KW-1185">Reference proteome</keyword>
<evidence type="ECO:0000256" key="21">
    <source>
        <dbReference type="PROSITE-ProRule" id="PRU00043"/>
    </source>
</evidence>
<dbReference type="FunFam" id="2.60.40.60:FF:000019">
    <property type="entry name" value="Cadherin 2"/>
    <property type="match status" value="1"/>
</dbReference>
<dbReference type="Gene3D" id="4.10.900.10">
    <property type="entry name" value="TCF3-CBD (Catenin binding domain)"/>
    <property type="match status" value="1"/>
</dbReference>
<dbReference type="GO" id="GO:0005509">
    <property type="term" value="F:calcium ion binding"/>
    <property type="evidence" value="ECO:0007669"/>
    <property type="project" value="UniProtKB-UniRule"/>
</dbReference>
<dbReference type="FunFam" id="4.10.900.10:FF:000001">
    <property type="entry name" value="Cadherin 2"/>
    <property type="match status" value="1"/>
</dbReference>
<dbReference type="KEGG" id="bspl:114842098"/>
<feature type="domain" description="Cadherin" evidence="26">
    <location>
        <begin position="198"/>
        <end position="273"/>
    </location>
</feature>
<dbReference type="GO" id="GO:0055113">
    <property type="term" value="P:epiboly involved in gastrulation with mouth forming second"/>
    <property type="evidence" value="ECO:0007669"/>
    <property type="project" value="UniProtKB-ARBA"/>
</dbReference>
<feature type="domain" description="Cadherin" evidence="26">
    <location>
        <begin position="618"/>
        <end position="709"/>
    </location>
</feature>
<dbReference type="PROSITE" id="PS50268">
    <property type="entry name" value="CADHERIN_2"/>
    <property type="match status" value="5"/>
</dbReference>
<evidence type="ECO:0000256" key="4">
    <source>
        <dbReference type="ARBA" id="ARBA00004536"/>
    </source>
</evidence>
<keyword evidence="12" id="KW-0967">Endosome</keyword>
<evidence type="ECO:0000256" key="8">
    <source>
        <dbReference type="ARBA" id="ARBA00022692"/>
    </source>
</evidence>
<evidence type="ECO:0000256" key="11">
    <source>
        <dbReference type="ARBA" id="ARBA00022737"/>
    </source>
</evidence>
<evidence type="ECO:0000256" key="3">
    <source>
        <dbReference type="ARBA" id="ARBA00004496"/>
    </source>
</evidence>
<dbReference type="GO" id="GO:0007156">
    <property type="term" value="P:homophilic cell adhesion via plasma membrane adhesion molecules"/>
    <property type="evidence" value="ECO:0007669"/>
    <property type="project" value="InterPro"/>
</dbReference>
<dbReference type="FunFam" id="2.60.40.60:FF:000022">
    <property type="entry name" value="Cadherin 2"/>
    <property type="match status" value="1"/>
</dbReference>
<dbReference type="RefSeq" id="XP_028983429.1">
    <property type="nucleotide sequence ID" value="XM_029127596.3"/>
</dbReference>
<evidence type="ECO:0000256" key="13">
    <source>
        <dbReference type="ARBA" id="ARBA00022837"/>
    </source>
</evidence>
<dbReference type="InterPro" id="IPR014868">
    <property type="entry name" value="Cadherin_pro_dom"/>
</dbReference>
<evidence type="ECO:0000256" key="15">
    <source>
        <dbReference type="ARBA" id="ARBA00022949"/>
    </source>
</evidence>
<dbReference type="FunFam" id="2.60.40.60:FF:000031">
    <property type="entry name" value="Cadherin 3"/>
    <property type="match status" value="1"/>
</dbReference>
<dbReference type="SMART" id="SM01055">
    <property type="entry name" value="Cadherin_pro"/>
    <property type="match status" value="1"/>
</dbReference>
<dbReference type="PANTHER" id="PTHR24027:SF319">
    <property type="entry name" value="CADHERIN-1"/>
    <property type="match status" value="1"/>
</dbReference>
<evidence type="ECO:0000256" key="1">
    <source>
        <dbReference type="ARBA" id="ARBA00004177"/>
    </source>
</evidence>
<keyword evidence="9" id="KW-0479">Metal-binding</keyword>
<dbReference type="Pfam" id="PF00028">
    <property type="entry name" value="Cadherin"/>
    <property type="match status" value="4"/>
</dbReference>
<dbReference type="InterPro" id="IPR020894">
    <property type="entry name" value="Cadherin_CS"/>
</dbReference>
<evidence type="ECO:0000256" key="17">
    <source>
        <dbReference type="ARBA" id="ARBA00023034"/>
    </source>
</evidence>
<protein>
    <recommendedName>
        <fullName evidence="20">Cadherin-1</fullName>
    </recommendedName>
</protein>
<dbReference type="GO" id="GO:0044331">
    <property type="term" value="P:cell-cell adhesion mediated by cadherin"/>
    <property type="evidence" value="ECO:0007669"/>
    <property type="project" value="TreeGrafter"/>
</dbReference>
<evidence type="ECO:0000313" key="27">
    <source>
        <dbReference type="Proteomes" id="UP000515150"/>
    </source>
</evidence>
<evidence type="ECO:0000256" key="24">
    <source>
        <dbReference type="SAM" id="Phobius"/>
    </source>
</evidence>
<evidence type="ECO:0000256" key="2">
    <source>
        <dbReference type="ARBA" id="ARBA00004251"/>
    </source>
</evidence>
<feature type="domain" description="Cadherin" evidence="26">
    <location>
        <begin position="274"/>
        <end position="385"/>
    </location>
</feature>
<evidence type="ECO:0000256" key="10">
    <source>
        <dbReference type="ARBA" id="ARBA00022729"/>
    </source>
</evidence>
<comment type="function">
    <text evidence="23">Cadherins are calcium-dependent cell adhesion proteins.</text>
</comment>
<dbReference type="GO" id="GO:0016339">
    <property type="term" value="P:calcium-dependent cell-cell adhesion via plasma membrane cell adhesion molecules"/>
    <property type="evidence" value="ECO:0007669"/>
    <property type="project" value="TreeGrafter"/>
</dbReference>
<keyword evidence="18 24" id="KW-0472">Membrane</keyword>
<dbReference type="SUPFAM" id="SSF49313">
    <property type="entry name" value="Cadherin-like"/>
    <property type="match status" value="6"/>
</dbReference>
<dbReference type="OrthoDB" id="6079678at2759"/>
<keyword evidence="7" id="KW-0963">Cytoplasm</keyword>
<feature type="chain" id="PRO_5027878520" description="Cadherin-1" evidence="25">
    <location>
        <begin position="21"/>
        <end position="885"/>
    </location>
</feature>
<evidence type="ECO:0000313" key="28">
    <source>
        <dbReference type="RefSeq" id="XP_028983429.1"/>
    </source>
</evidence>
<keyword evidence="16 24" id="KW-1133">Transmembrane helix</keyword>
<reference evidence="28" key="1">
    <citation type="submission" date="2025-08" db="UniProtKB">
        <authorList>
            <consortium name="RefSeq"/>
        </authorList>
    </citation>
    <scope>IDENTIFICATION</scope>
</reference>
<dbReference type="FunFam" id="2.60.40.60:FF:000011">
    <property type="entry name" value="Cadherin 1"/>
    <property type="match status" value="1"/>
</dbReference>
<keyword evidence="17" id="KW-0333">Golgi apparatus</keyword>
<dbReference type="GeneID" id="114842098"/>
<dbReference type="GO" id="GO:0001841">
    <property type="term" value="P:neural tube formation"/>
    <property type="evidence" value="ECO:0007669"/>
    <property type="project" value="UniProtKB-ARBA"/>
</dbReference>
<evidence type="ECO:0000256" key="23">
    <source>
        <dbReference type="RuleBase" id="RU004357"/>
    </source>
</evidence>
<dbReference type="PROSITE" id="PS00232">
    <property type="entry name" value="CADHERIN_1"/>
    <property type="match status" value="2"/>
</dbReference>
<name>A0A6P7KSE5_BETSP</name>
<evidence type="ECO:0000256" key="12">
    <source>
        <dbReference type="ARBA" id="ARBA00022753"/>
    </source>
</evidence>
<dbReference type="GO" id="GO:0005768">
    <property type="term" value="C:endosome"/>
    <property type="evidence" value="ECO:0007669"/>
    <property type="project" value="UniProtKB-SubCell"/>
</dbReference>
<dbReference type="CDD" id="cd11304">
    <property type="entry name" value="Cadherin_repeat"/>
    <property type="match status" value="3"/>
</dbReference>
<evidence type="ECO:0000256" key="20">
    <source>
        <dbReference type="ARBA" id="ARBA00023893"/>
    </source>
</evidence>